<comment type="catalytic activity">
    <reaction evidence="3">
        <text>2 a mycocerosyl-[mycocerosic acid synthase] + a phthiodiolone = a dimycocerosyl phthiodiolone + 2 holo-[mycocerosic acid synthase].</text>
        <dbReference type="EC" id="2.3.1.282"/>
    </reaction>
</comment>
<comment type="catalytic activity">
    <reaction evidence="2">
        <text>2 a mycocerosyl-[mycocerosic acid synthase] + a phenolphthiocerol = a dimycocerosyl phenolphthiocerol + 2 holo-[mycocerosic acid synthase].</text>
        <dbReference type="EC" id="2.3.1.282"/>
    </reaction>
</comment>
<reference evidence="13 14" key="1">
    <citation type="journal article" date="2018" name="Front. Microbiol.">
        <title>Hydrolytic Capabilities as a Key to Environmental Success: Chitinolytic and Cellulolytic Acidobacteria From Acidic Sub-arctic Soils and Boreal Peatlands.</title>
        <authorList>
            <person name="Belova S.E."/>
            <person name="Ravin N.V."/>
            <person name="Pankratov T.A."/>
            <person name="Rakitin A.L."/>
            <person name="Ivanova A.A."/>
            <person name="Beletsky A.V."/>
            <person name="Mardanov A.V."/>
            <person name="Sinninghe Damste J.S."/>
            <person name="Dedysh S.N."/>
        </authorList>
    </citation>
    <scope>NUCLEOTIDE SEQUENCE [LARGE SCALE GENOMIC DNA]</scope>
    <source>
        <strain evidence="13 14">SBC82</strain>
    </source>
</reference>
<dbReference type="InterPro" id="IPR052058">
    <property type="entry name" value="Alcohol_O-acetyltransferase"/>
</dbReference>
<keyword evidence="8" id="KW-0012">Acyltransferase</keyword>
<evidence type="ECO:0000256" key="3">
    <source>
        <dbReference type="ARBA" id="ARBA00001907"/>
    </source>
</evidence>
<protein>
    <recommendedName>
        <fullName evidence="6">Phthiocerol/phthiodiolone dimycocerosyl transferase</fullName>
        <ecNumber evidence="5">2.3.1.282</ecNumber>
    </recommendedName>
    <alternativeName>
        <fullName evidence="11">Acyltransferase PapA5</fullName>
    </alternativeName>
    <alternativeName>
        <fullName evidence="9">Phthiocerol/phthiodiolone O-acyltransferase</fullName>
    </alternativeName>
    <alternativeName>
        <fullName evidence="10">Polyketide synthase-associated protein A5</fullName>
    </alternativeName>
</protein>
<evidence type="ECO:0000256" key="7">
    <source>
        <dbReference type="ARBA" id="ARBA00022679"/>
    </source>
</evidence>
<dbReference type="SUPFAM" id="SSF52777">
    <property type="entry name" value="CoA-dependent acyltransferases"/>
    <property type="match status" value="2"/>
</dbReference>
<dbReference type="Gene3D" id="3.30.559.30">
    <property type="entry name" value="Nonribosomal peptide synthetase, condensation domain"/>
    <property type="match status" value="1"/>
</dbReference>
<dbReference type="EMBL" id="CP030840">
    <property type="protein sequence ID" value="AXC11177.1"/>
    <property type="molecule type" value="Genomic_DNA"/>
</dbReference>
<dbReference type="Proteomes" id="UP000253606">
    <property type="component" value="Chromosome"/>
</dbReference>
<dbReference type="InterPro" id="IPR023213">
    <property type="entry name" value="CAT-like_dom_sf"/>
</dbReference>
<evidence type="ECO:0000313" key="13">
    <source>
        <dbReference type="EMBL" id="AXC11177.1"/>
    </source>
</evidence>
<keyword evidence="14" id="KW-1185">Reference proteome</keyword>
<dbReference type="InterPro" id="IPR031641">
    <property type="entry name" value="PapA_C"/>
</dbReference>
<dbReference type="EC" id="2.3.1.282" evidence="5"/>
<comment type="similarity">
    <text evidence="4">Belongs to the acyltransferase PapA5 family.</text>
</comment>
<evidence type="ECO:0000256" key="6">
    <source>
        <dbReference type="ARBA" id="ARBA00013449"/>
    </source>
</evidence>
<dbReference type="KEGG" id="abas:ACPOL_1835"/>
<evidence type="ECO:0000256" key="1">
    <source>
        <dbReference type="ARBA" id="ARBA00000026"/>
    </source>
</evidence>
<dbReference type="PANTHER" id="PTHR28037">
    <property type="entry name" value="ALCOHOL O-ACETYLTRANSFERASE 1-RELATED"/>
    <property type="match status" value="1"/>
</dbReference>
<evidence type="ECO:0000256" key="9">
    <source>
        <dbReference type="ARBA" id="ARBA00030465"/>
    </source>
</evidence>
<proteinExistence type="inferred from homology"/>
<dbReference type="GO" id="GO:0016746">
    <property type="term" value="F:acyltransferase activity"/>
    <property type="evidence" value="ECO:0007669"/>
    <property type="project" value="UniProtKB-KW"/>
</dbReference>
<organism evidence="13 14">
    <name type="scientific">Acidisarcina polymorpha</name>
    <dbReference type="NCBI Taxonomy" id="2211140"/>
    <lineage>
        <taxon>Bacteria</taxon>
        <taxon>Pseudomonadati</taxon>
        <taxon>Acidobacteriota</taxon>
        <taxon>Terriglobia</taxon>
        <taxon>Terriglobales</taxon>
        <taxon>Acidobacteriaceae</taxon>
        <taxon>Acidisarcina</taxon>
    </lineage>
</organism>
<evidence type="ECO:0000256" key="10">
    <source>
        <dbReference type="ARBA" id="ARBA00032317"/>
    </source>
</evidence>
<gene>
    <name evidence="13" type="ORF">ACPOL_1835</name>
</gene>
<comment type="catalytic activity">
    <reaction evidence="1">
        <text>2 a mycocerosyl-[mycocerosic acid synthase] + a phthiocerol = a dimycocerosyl phthiocerol + 2 holo-[mycocerosic acid synthase].</text>
        <dbReference type="EC" id="2.3.1.282"/>
    </reaction>
</comment>
<evidence type="ECO:0000256" key="11">
    <source>
        <dbReference type="ARBA" id="ARBA00033407"/>
    </source>
</evidence>
<accession>A0A2Z5FXI1</accession>
<feature type="domain" description="Phthiocerol/phthiodiolone dimycocerosyl transferase C-terminal" evidence="12">
    <location>
        <begin position="168"/>
        <end position="319"/>
    </location>
</feature>
<dbReference type="PANTHER" id="PTHR28037:SF1">
    <property type="entry name" value="ALCOHOL O-ACETYLTRANSFERASE 1-RELATED"/>
    <property type="match status" value="1"/>
</dbReference>
<evidence type="ECO:0000259" key="12">
    <source>
        <dbReference type="Pfam" id="PF16911"/>
    </source>
</evidence>
<evidence type="ECO:0000256" key="8">
    <source>
        <dbReference type="ARBA" id="ARBA00023315"/>
    </source>
</evidence>
<evidence type="ECO:0000313" key="14">
    <source>
        <dbReference type="Proteomes" id="UP000253606"/>
    </source>
</evidence>
<name>A0A2Z5FXI1_9BACT</name>
<sequence>MTGATTIADWRRALDALQARHPMLSVCIDTRVNRVPHFTASDGFEIPLRIAAGGSTWEREVEHEMRTLFDPRMAPLARTVLIHEPERTFVILVAHHSIADGMSSVFMLRDLLTALGGGTLSTYPFPRSLDEILGVPVRTSTEPGVTFSYDLARTFVEAPVYVRSTVVGAELTEELRERTHREGVTIHAIICAAVAAAGREVDAVWRDNPLRIFSPVDIRRLVGLQDECMVAFSKANTILETNSMGDLWGTARVIKETLRPFKTQVGNAPVLAAISEAMAANLDVEQGAELNRAAFSEEVMVSNVGLLPYSPHFGNLKLKSLWAPVILRGHAPEQTIGVATVNGQIHFVHSSQNPIPGLLGGIQKQLSRAV</sequence>
<evidence type="ECO:0000256" key="4">
    <source>
        <dbReference type="ARBA" id="ARBA00006558"/>
    </source>
</evidence>
<keyword evidence="7" id="KW-0808">Transferase</keyword>
<dbReference type="AlphaFoldDB" id="A0A2Z5FXI1"/>
<dbReference type="Pfam" id="PF16911">
    <property type="entry name" value="PapA_C"/>
    <property type="match status" value="1"/>
</dbReference>
<evidence type="ECO:0000256" key="2">
    <source>
        <dbReference type="ARBA" id="ARBA00000625"/>
    </source>
</evidence>
<evidence type="ECO:0000256" key="5">
    <source>
        <dbReference type="ARBA" id="ARBA00012866"/>
    </source>
</evidence>
<dbReference type="Gene3D" id="3.30.559.10">
    <property type="entry name" value="Chloramphenicol acetyltransferase-like domain"/>
    <property type="match status" value="1"/>
</dbReference>